<feature type="compositionally biased region" description="Basic and acidic residues" evidence="1">
    <location>
        <begin position="25"/>
        <end position="35"/>
    </location>
</feature>
<proteinExistence type="predicted"/>
<gene>
    <name evidence="3" type="primary">LOC108668570</name>
</gene>
<protein>
    <submittedName>
        <fullName evidence="3">Uncharacterized protein LOC108668570</fullName>
    </submittedName>
</protein>
<dbReference type="Proteomes" id="UP000694843">
    <property type="component" value="Unplaced"/>
</dbReference>
<evidence type="ECO:0000313" key="2">
    <source>
        <dbReference type="Proteomes" id="UP000694843"/>
    </source>
</evidence>
<name>A0A8B7NCI8_HYAAZ</name>
<sequence>MWQDTLLSSALEILDETQAYLKQLETHLQSEKESEVSQPVRNQEEQNPTLKTNEQSPKESENAAEIMFENLEQGKQSTPQASEMYPNIVWSPEDNPPADFSGFQVPLSPVTTAEVKPGGEPMMESLVPPCQTSPVCHDTAIPVGEDATPDFSGFQQTPPRVTTLRSRGPVRHISLSPVWKSLEEANDMIKEFRHRSQAFRTLNRPNLAELSRSSVEKENDLNPHGKEM</sequence>
<dbReference type="KEGG" id="hazt:108668570"/>
<feature type="compositionally biased region" description="Polar residues" evidence="1">
    <location>
        <begin position="36"/>
        <end position="55"/>
    </location>
</feature>
<dbReference type="AlphaFoldDB" id="A0A8B7NCI8"/>
<organism evidence="2 3">
    <name type="scientific">Hyalella azteca</name>
    <name type="common">Amphipod</name>
    <dbReference type="NCBI Taxonomy" id="294128"/>
    <lineage>
        <taxon>Eukaryota</taxon>
        <taxon>Metazoa</taxon>
        <taxon>Ecdysozoa</taxon>
        <taxon>Arthropoda</taxon>
        <taxon>Crustacea</taxon>
        <taxon>Multicrustacea</taxon>
        <taxon>Malacostraca</taxon>
        <taxon>Eumalacostraca</taxon>
        <taxon>Peracarida</taxon>
        <taxon>Amphipoda</taxon>
        <taxon>Senticaudata</taxon>
        <taxon>Talitrida</taxon>
        <taxon>Talitroidea</taxon>
        <taxon>Hyalellidae</taxon>
        <taxon>Hyalella</taxon>
    </lineage>
</organism>
<accession>A0A8B7NCI8</accession>
<evidence type="ECO:0000256" key="1">
    <source>
        <dbReference type="SAM" id="MobiDB-lite"/>
    </source>
</evidence>
<reference evidence="3" key="1">
    <citation type="submission" date="2025-08" db="UniProtKB">
        <authorList>
            <consortium name="RefSeq"/>
        </authorList>
    </citation>
    <scope>IDENTIFICATION</scope>
    <source>
        <tissue evidence="3">Whole organism</tissue>
    </source>
</reference>
<dbReference type="RefSeq" id="XP_018011299.1">
    <property type="nucleotide sequence ID" value="XM_018155810.2"/>
</dbReference>
<feature type="region of interest" description="Disordered" evidence="1">
    <location>
        <begin position="25"/>
        <end position="66"/>
    </location>
</feature>
<evidence type="ECO:0000313" key="3">
    <source>
        <dbReference type="RefSeq" id="XP_018011299.1"/>
    </source>
</evidence>
<dbReference type="GeneID" id="108668570"/>
<keyword evidence="2" id="KW-1185">Reference proteome</keyword>